<dbReference type="InterPro" id="IPR042302">
    <property type="entry name" value="E1_FCCH_sf"/>
</dbReference>
<dbReference type="AlphaFoldDB" id="A0A0F9SYW4"/>
<accession>A0A0F9SYW4</accession>
<comment type="caution">
    <text evidence="2">The sequence shown here is derived from an EMBL/GenBank/DDBJ whole genome shotgun (WGS) entry which is preliminary data.</text>
</comment>
<dbReference type="Pfam" id="PF16190">
    <property type="entry name" value="E1_FCCH"/>
    <property type="match status" value="2"/>
</dbReference>
<dbReference type="InterPro" id="IPR022272">
    <property type="entry name" value="Lipocalin_CS"/>
</dbReference>
<feature type="domain" description="Ubiquitin-activating enzyme E1 FCCH" evidence="1">
    <location>
        <begin position="113"/>
        <end position="184"/>
    </location>
</feature>
<evidence type="ECO:0000313" key="2">
    <source>
        <dbReference type="EMBL" id="KKN72134.1"/>
    </source>
</evidence>
<gene>
    <name evidence="2" type="ORF">LCGC14_0414200</name>
</gene>
<proteinExistence type="predicted"/>
<feature type="domain" description="Ubiquitin-activating enzyme E1 FCCH" evidence="1">
    <location>
        <begin position="953"/>
        <end position="1021"/>
    </location>
</feature>
<reference evidence="2" key="1">
    <citation type="journal article" date="2015" name="Nature">
        <title>Complex archaea that bridge the gap between prokaryotes and eukaryotes.</title>
        <authorList>
            <person name="Spang A."/>
            <person name="Saw J.H."/>
            <person name="Jorgensen S.L."/>
            <person name="Zaremba-Niedzwiedzka K."/>
            <person name="Martijn J."/>
            <person name="Lind A.E."/>
            <person name="van Eijk R."/>
            <person name="Schleper C."/>
            <person name="Guy L."/>
            <person name="Ettema T.J."/>
        </authorList>
    </citation>
    <scope>NUCLEOTIDE SEQUENCE</scope>
</reference>
<organism evidence="2">
    <name type="scientific">marine sediment metagenome</name>
    <dbReference type="NCBI Taxonomy" id="412755"/>
    <lineage>
        <taxon>unclassified sequences</taxon>
        <taxon>metagenomes</taxon>
        <taxon>ecological metagenomes</taxon>
    </lineage>
</organism>
<protein>
    <recommendedName>
        <fullName evidence="1">Ubiquitin-activating enzyme E1 FCCH domain-containing protein</fullName>
    </recommendedName>
</protein>
<dbReference type="EMBL" id="LAZR01000369">
    <property type="protein sequence ID" value="KKN72134.1"/>
    <property type="molecule type" value="Genomic_DNA"/>
</dbReference>
<dbReference type="Gene3D" id="2.40.30.180">
    <property type="entry name" value="Ubiquitin-activating enzyme E1, FCCH domain"/>
    <property type="match status" value="5"/>
</dbReference>
<name>A0A0F9SYW4_9ZZZZ</name>
<dbReference type="InterPro" id="IPR032418">
    <property type="entry name" value="E1_FCCH"/>
</dbReference>
<sequence>MADKLQPSFAAGVITPKAHGRVDLARFQTGLRTLENYNVIPHGGVSNRPGTKVVGYCLGYTDGSTKRSRLITFDYNSEQQYALEFGDLYFRIVKDGAFVTETAVTVTGLTQANPGVVTATAHGFANGDWVYITDVVGMTEVNDQTYQVANQAANSFELNDVDSNNISTSGFTAYSSGGTVARIKTVTTTYIEADLKRLKLDQSADLMTITHPSYPIRDVTRGALGHYDFSIADRSTTPGIVAPTGLDISQDWQVEIQGLVLTNSNHVRIEFDAAQNVASNFSVGQRIWVENVGGTVELNGKWFIISRIAVASPVYWMQIINTNGSDLDGTGMTAYTSGGRVYTEEKLKYRISSLDDKTGEESLSSADLVLDHAHDLAKQGIDLSFDPIAGSTPVRTAPVGGYNVYKNKNGIFGYIGSTPGSIKNDDYLTVTDITVATPGVVTTFAVHGFKNGDKIFFTESLGVTMVNGQTFIAANVASTTFELRNFLGQDVTTTGTFTSDLKTISDITQDASGGVVTTSVAHGYSKDDVIYIALVVGMTEVNDKFFGVGTVLSTTTFVLTDLNGKPIDTSGFTAHVPGGGPHIVKRAMCGPSPFWFQDDNIEAALNDVSPPNETREPFLLTDDFPGSVAFHEQRQLFARTNNGIQTIWMTQIGNLFNFNFSKPRKTGDAVTMTLPGLQANEIRHLLSQNELFIFTSGGVWVSSSGEASYVVENIRNRVQSKNGCADMPEPLLANDSILYVQSIGSSIWDVQFAFETNSFRSEDRSILAEHLFRGKTITDWAYTHEPARTLWVTVDDTTLVSMTFMPEHDLWGWSIHSTEGNIESVCAVSETDGDFLYLTSLRIINGTTRLFIERIQSRIVDDIRDAFFVDCGLSLDDPKVISGATKADPIVLTVTAHGFVEGDYVDVAGVGGMTGINDLRFRMSLIDADSFRLIDVNPVVGSEFEITDITQANPGVVTTETSHGMSNGDVILIENVTGMTEVNDTFFEVANVASNTFELQDLTSSDVNTSAYGAYVDDGRVIRMTTIDGTGYTAFASNGEVRKAVLAVTGLNHLAGHEVTILADGDVDPLQTVTAAGGITLADGRRASRIHVGLPYTCKFETLDITDPKGITSGLLKSIDRVTFNFYQTRGGWSGPDPSNLTELFQREDEDYDEPTNFQEGEKTITLESDWNSNGRVYLETTDPLPMTILSVAPEISLGGI</sequence>
<dbReference type="PROSITE" id="PS00213">
    <property type="entry name" value="LIPOCALIN"/>
    <property type="match status" value="1"/>
</dbReference>
<evidence type="ECO:0000259" key="1">
    <source>
        <dbReference type="Pfam" id="PF16190"/>
    </source>
</evidence>